<accession>A0ABW5T6B5</accession>
<evidence type="ECO:0008006" key="3">
    <source>
        <dbReference type="Google" id="ProtNLM"/>
    </source>
</evidence>
<dbReference type="EMBL" id="JBHULY010000003">
    <property type="protein sequence ID" value="MFD2724735.1"/>
    <property type="molecule type" value="Genomic_DNA"/>
</dbReference>
<dbReference type="Proteomes" id="UP001597476">
    <property type="component" value="Unassembled WGS sequence"/>
</dbReference>
<evidence type="ECO:0000313" key="2">
    <source>
        <dbReference type="Proteomes" id="UP001597476"/>
    </source>
</evidence>
<gene>
    <name evidence="1" type="ORF">ACFSR8_00790</name>
</gene>
<sequence length="252" mass="29281">MKYLLFLLLPFSLLSQNIKGKVYDNESTVKGIKVFNLTKQIRTYTGNNGEFTIPAQINDTIVFESLFHLKKAIKLKPIHFEDIIVFELRKKTSALGEVLLFSTKPITESELKGSTESLLAYDKRVNPHLYMPKSSYSYGANARELFKLFKKLLKSKKKQPEKHIGTITFETLDSLFQNDKLFNLELLRYDLNIPEEYAYLFLEYCETKALKKSLITEENKVILLDSLMNFSRSFTEITQNFKKTEDTLSLKN</sequence>
<comment type="caution">
    <text evidence="1">The sequence shown here is derived from an EMBL/GenBank/DDBJ whole genome shotgun (WGS) entry which is preliminary data.</text>
</comment>
<organism evidence="1 2">
    <name type="scientific">Hyunsoonleella rubra</name>
    <dbReference type="NCBI Taxonomy" id="1737062"/>
    <lineage>
        <taxon>Bacteria</taxon>
        <taxon>Pseudomonadati</taxon>
        <taxon>Bacteroidota</taxon>
        <taxon>Flavobacteriia</taxon>
        <taxon>Flavobacteriales</taxon>
        <taxon>Flavobacteriaceae</taxon>
    </lineage>
</organism>
<keyword evidence="2" id="KW-1185">Reference proteome</keyword>
<name>A0ABW5T6B5_9FLAO</name>
<evidence type="ECO:0000313" key="1">
    <source>
        <dbReference type="EMBL" id="MFD2724735.1"/>
    </source>
</evidence>
<proteinExistence type="predicted"/>
<protein>
    <recommendedName>
        <fullName evidence="3">Carboxypeptidase-like regulatory domain-containing protein</fullName>
    </recommendedName>
</protein>
<reference evidence="2" key="1">
    <citation type="journal article" date="2019" name="Int. J. Syst. Evol. Microbiol.">
        <title>The Global Catalogue of Microorganisms (GCM) 10K type strain sequencing project: providing services to taxonomists for standard genome sequencing and annotation.</title>
        <authorList>
            <consortium name="The Broad Institute Genomics Platform"/>
            <consortium name="The Broad Institute Genome Sequencing Center for Infectious Disease"/>
            <person name="Wu L."/>
            <person name="Ma J."/>
        </authorList>
    </citation>
    <scope>NUCLEOTIDE SEQUENCE [LARGE SCALE GENOMIC DNA]</scope>
    <source>
        <strain evidence="2">KCTC 42398</strain>
    </source>
</reference>
<dbReference type="RefSeq" id="WP_380288065.1">
    <property type="nucleotide sequence ID" value="NZ_JBHULY010000003.1"/>
</dbReference>